<feature type="domain" description="4-oxalocrotonate tautomerase-like" evidence="3">
    <location>
        <begin position="2"/>
        <end position="58"/>
    </location>
</feature>
<dbReference type="SUPFAM" id="SSF55331">
    <property type="entry name" value="Tautomerase/MIF"/>
    <property type="match status" value="1"/>
</dbReference>
<dbReference type="Pfam" id="PF01361">
    <property type="entry name" value="Tautomerase"/>
    <property type="match status" value="1"/>
</dbReference>
<evidence type="ECO:0000256" key="2">
    <source>
        <dbReference type="ARBA" id="ARBA00023235"/>
    </source>
</evidence>
<keyword evidence="5" id="KW-1185">Reference proteome</keyword>
<evidence type="ECO:0000313" key="4">
    <source>
        <dbReference type="EMBL" id="RJT87655.1"/>
    </source>
</evidence>
<dbReference type="InterPro" id="IPR014347">
    <property type="entry name" value="Tautomerase/MIF_sf"/>
</dbReference>
<dbReference type="PANTHER" id="PTHR35530">
    <property type="entry name" value="TAUTOMERASE-RELATED"/>
    <property type="match status" value="1"/>
</dbReference>
<comment type="caution">
    <text evidence="4">The sequence shown here is derived from an EMBL/GenBank/DDBJ whole genome shotgun (WGS) entry which is preliminary data.</text>
</comment>
<evidence type="ECO:0000313" key="5">
    <source>
        <dbReference type="Proteomes" id="UP000272015"/>
    </source>
</evidence>
<evidence type="ECO:0000256" key="1">
    <source>
        <dbReference type="ARBA" id="ARBA00006723"/>
    </source>
</evidence>
<dbReference type="RefSeq" id="WP_119975246.1">
    <property type="nucleotide sequence ID" value="NZ_JBHSQA010000014.1"/>
</dbReference>
<dbReference type="OrthoDB" id="4965437at2"/>
<dbReference type="PANTHER" id="PTHR35530:SF1">
    <property type="entry name" value="2-HYDROXYMUCONATE TAUTOMERASE"/>
    <property type="match status" value="1"/>
</dbReference>
<dbReference type="EMBL" id="QZVS01000088">
    <property type="protein sequence ID" value="RJT87655.1"/>
    <property type="molecule type" value="Genomic_DNA"/>
</dbReference>
<reference evidence="4 5" key="1">
    <citation type="submission" date="2018-09" db="EMBL/GenBank/DDBJ databases">
        <title>Novel species of Cryobacterium.</title>
        <authorList>
            <person name="Liu Q."/>
            <person name="Xin Y.-H."/>
        </authorList>
    </citation>
    <scope>NUCLEOTIDE SEQUENCE [LARGE SCALE GENOMIC DNA]</scope>
    <source>
        <strain evidence="4 5">Hh39</strain>
    </source>
</reference>
<sequence length="64" mass="7015">MPLIEITVAEGRTEEQLRELMRGVHNAVEAWGAPATSIRVLVREVPPALWMAGGVTLAEKRGLH</sequence>
<proteinExistence type="inferred from homology"/>
<dbReference type="Gene3D" id="3.30.429.10">
    <property type="entry name" value="Macrophage Migration Inhibitory Factor"/>
    <property type="match status" value="1"/>
</dbReference>
<keyword evidence="2" id="KW-0413">Isomerase</keyword>
<dbReference type="InterPro" id="IPR004370">
    <property type="entry name" value="4-OT-like_dom"/>
</dbReference>
<dbReference type="AlphaFoldDB" id="A0A3A5MEW1"/>
<evidence type="ECO:0000259" key="3">
    <source>
        <dbReference type="Pfam" id="PF01361"/>
    </source>
</evidence>
<dbReference type="GO" id="GO:0016853">
    <property type="term" value="F:isomerase activity"/>
    <property type="evidence" value="ECO:0007669"/>
    <property type="project" value="UniProtKB-KW"/>
</dbReference>
<organism evidence="4 5">
    <name type="scientific">Cryobacterium melibiosiphilum</name>
    <dbReference type="NCBI Taxonomy" id="995039"/>
    <lineage>
        <taxon>Bacteria</taxon>
        <taxon>Bacillati</taxon>
        <taxon>Actinomycetota</taxon>
        <taxon>Actinomycetes</taxon>
        <taxon>Micrococcales</taxon>
        <taxon>Microbacteriaceae</taxon>
        <taxon>Cryobacterium</taxon>
    </lineage>
</organism>
<gene>
    <name evidence="4" type="ORF">D6T64_13725</name>
</gene>
<accession>A0A3A5MEW1</accession>
<name>A0A3A5MEW1_9MICO</name>
<dbReference type="Proteomes" id="UP000272015">
    <property type="component" value="Unassembled WGS sequence"/>
</dbReference>
<protein>
    <submittedName>
        <fullName evidence="4">4-oxalocrotonate tautomerase family protein</fullName>
    </submittedName>
</protein>
<comment type="similarity">
    <text evidence="1">Belongs to the 4-oxalocrotonate tautomerase family.</text>
</comment>